<dbReference type="EMBL" id="JAGTJJ010000041">
    <property type="protein sequence ID" value="MDC3986613.1"/>
    <property type="molecule type" value="Genomic_DNA"/>
</dbReference>
<reference evidence="2 3" key="1">
    <citation type="submission" date="2021-04" db="EMBL/GenBank/DDBJ databases">
        <title>Genome analysis of Polyangium sp.</title>
        <authorList>
            <person name="Li Y."/>
            <person name="Wang J."/>
        </authorList>
    </citation>
    <scope>NUCLEOTIDE SEQUENCE [LARGE SCALE GENOMIC DNA]</scope>
    <source>
        <strain evidence="2 3">SDU14</strain>
    </source>
</reference>
<feature type="chain" id="PRO_5040885049" evidence="1">
    <location>
        <begin position="19"/>
        <end position="57"/>
    </location>
</feature>
<feature type="signal peptide" evidence="1">
    <location>
        <begin position="1"/>
        <end position="18"/>
    </location>
</feature>
<gene>
    <name evidence="2" type="ORF">KEG57_39420</name>
</gene>
<proteinExistence type="predicted"/>
<keyword evidence="1" id="KW-0732">Signal</keyword>
<accession>A0A9X3XDE8</accession>
<evidence type="ECO:0000313" key="3">
    <source>
        <dbReference type="Proteomes" id="UP001151081"/>
    </source>
</evidence>
<dbReference type="AlphaFoldDB" id="A0A9X3XDE8"/>
<sequence>MKTALFSALLFAFAAAPAAEDDCTTQCETEYVECLEVYDENTCGSWLRSCLERCPPL</sequence>
<comment type="caution">
    <text evidence="2">The sequence shown here is derived from an EMBL/GenBank/DDBJ whole genome shotgun (WGS) entry which is preliminary data.</text>
</comment>
<keyword evidence="3" id="KW-1185">Reference proteome</keyword>
<organism evidence="2 3">
    <name type="scientific">Polyangium jinanense</name>
    <dbReference type="NCBI Taxonomy" id="2829994"/>
    <lineage>
        <taxon>Bacteria</taxon>
        <taxon>Pseudomonadati</taxon>
        <taxon>Myxococcota</taxon>
        <taxon>Polyangia</taxon>
        <taxon>Polyangiales</taxon>
        <taxon>Polyangiaceae</taxon>
        <taxon>Polyangium</taxon>
    </lineage>
</organism>
<evidence type="ECO:0000313" key="2">
    <source>
        <dbReference type="EMBL" id="MDC3986613.1"/>
    </source>
</evidence>
<name>A0A9X3XDE8_9BACT</name>
<evidence type="ECO:0000256" key="1">
    <source>
        <dbReference type="SAM" id="SignalP"/>
    </source>
</evidence>
<dbReference type="Proteomes" id="UP001151081">
    <property type="component" value="Unassembled WGS sequence"/>
</dbReference>
<dbReference type="RefSeq" id="WP_272425804.1">
    <property type="nucleotide sequence ID" value="NZ_JAGTJJ010000041.1"/>
</dbReference>
<protein>
    <submittedName>
        <fullName evidence="2">Uncharacterized protein</fullName>
    </submittedName>
</protein>